<proteinExistence type="predicted"/>
<sequence>MRVSNIISISAIGASGVLAQNATGQLGDAAVQTGNPIGLAVKATLPEDPFWTGSINGNVKGSLTATSGAGGVGVDYEVSFSNLPTEGGPFIYHIHVAPVPENGNCTSTLAHLDQYIRGEDPACDITRPESCQQGDLSGKYGHINGSAPFTAKYNDPYTSLVEGAGAYIANRSVVFHFANKTRISCANFSVLSTNGTLPASPTSYPTGGSGSGSSTSTPSPSSTVPLTGAAGVLNVVKNFAIAPVVVAFLALM</sequence>
<dbReference type="EMBL" id="MU393556">
    <property type="protein sequence ID" value="KAI4861299.1"/>
    <property type="molecule type" value="Genomic_DNA"/>
</dbReference>
<accession>A0ACB9YQP0</accession>
<evidence type="ECO:0000313" key="1">
    <source>
        <dbReference type="EMBL" id="KAI4861299.1"/>
    </source>
</evidence>
<organism evidence="1 2">
    <name type="scientific">Hypoxylon rubiginosum</name>
    <dbReference type="NCBI Taxonomy" id="110542"/>
    <lineage>
        <taxon>Eukaryota</taxon>
        <taxon>Fungi</taxon>
        <taxon>Dikarya</taxon>
        <taxon>Ascomycota</taxon>
        <taxon>Pezizomycotina</taxon>
        <taxon>Sordariomycetes</taxon>
        <taxon>Xylariomycetidae</taxon>
        <taxon>Xylariales</taxon>
        <taxon>Hypoxylaceae</taxon>
        <taxon>Hypoxylon</taxon>
    </lineage>
</organism>
<name>A0ACB9YQP0_9PEZI</name>
<comment type="caution">
    <text evidence="1">The sequence shown here is derived from an EMBL/GenBank/DDBJ whole genome shotgun (WGS) entry which is preliminary data.</text>
</comment>
<reference evidence="1 2" key="1">
    <citation type="journal article" date="2022" name="New Phytol.">
        <title>Ecological generalism drives hyperdiversity of secondary metabolite gene clusters in xylarialean endophytes.</title>
        <authorList>
            <person name="Franco M.E.E."/>
            <person name="Wisecaver J.H."/>
            <person name="Arnold A.E."/>
            <person name="Ju Y.M."/>
            <person name="Slot J.C."/>
            <person name="Ahrendt S."/>
            <person name="Moore L.P."/>
            <person name="Eastman K.E."/>
            <person name="Scott K."/>
            <person name="Konkel Z."/>
            <person name="Mondo S.J."/>
            <person name="Kuo A."/>
            <person name="Hayes R.D."/>
            <person name="Haridas S."/>
            <person name="Andreopoulos B."/>
            <person name="Riley R."/>
            <person name="LaButti K."/>
            <person name="Pangilinan J."/>
            <person name="Lipzen A."/>
            <person name="Amirebrahimi M."/>
            <person name="Yan J."/>
            <person name="Adam C."/>
            <person name="Keymanesh K."/>
            <person name="Ng V."/>
            <person name="Louie K."/>
            <person name="Northen T."/>
            <person name="Drula E."/>
            <person name="Henrissat B."/>
            <person name="Hsieh H.M."/>
            <person name="Youens-Clark K."/>
            <person name="Lutzoni F."/>
            <person name="Miadlikowska J."/>
            <person name="Eastwood D.C."/>
            <person name="Hamelin R.C."/>
            <person name="Grigoriev I.V."/>
            <person name="U'Ren J.M."/>
        </authorList>
    </citation>
    <scope>NUCLEOTIDE SEQUENCE [LARGE SCALE GENOMIC DNA]</scope>
    <source>
        <strain evidence="1 2">CBS 119005</strain>
    </source>
</reference>
<evidence type="ECO:0000313" key="2">
    <source>
        <dbReference type="Proteomes" id="UP001497700"/>
    </source>
</evidence>
<protein>
    <submittedName>
        <fullName evidence="1">Superoxide dismutase</fullName>
    </submittedName>
</protein>
<gene>
    <name evidence="1" type="ORF">F4820DRAFT_434159</name>
</gene>
<keyword evidence="2" id="KW-1185">Reference proteome</keyword>
<dbReference type="Proteomes" id="UP001497700">
    <property type="component" value="Unassembled WGS sequence"/>
</dbReference>